<feature type="region of interest" description="Disordered" evidence="1">
    <location>
        <begin position="156"/>
        <end position="181"/>
    </location>
</feature>
<reference evidence="3 4" key="1">
    <citation type="submission" date="2019-03" db="EMBL/GenBank/DDBJ databases">
        <authorList>
            <person name="Gaulin E."/>
            <person name="Dumas B."/>
        </authorList>
    </citation>
    <scope>NUCLEOTIDE SEQUENCE [LARGE SCALE GENOMIC DNA]</scope>
    <source>
        <strain evidence="3">CBS 568.67</strain>
    </source>
</reference>
<evidence type="ECO:0000313" key="2">
    <source>
        <dbReference type="EMBL" id="KAF0719148.1"/>
    </source>
</evidence>
<protein>
    <submittedName>
        <fullName evidence="3">Aste57867_1238 protein</fullName>
    </submittedName>
</protein>
<keyword evidence="4" id="KW-1185">Reference proteome</keyword>
<gene>
    <name evidence="3" type="primary">Aste57867_1238</name>
    <name evidence="2" type="ORF">As57867_001237</name>
    <name evidence="3" type="ORF">ASTE57867_1238</name>
</gene>
<feature type="compositionally biased region" description="Polar residues" evidence="1">
    <location>
        <begin position="337"/>
        <end position="357"/>
    </location>
</feature>
<dbReference type="Proteomes" id="UP000332933">
    <property type="component" value="Unassembled WGS sequence"/>
</dbReference>
<feature type="region of interest" description="Disordered" evidence="1">
    <location>
        <begin position="327"/>
        <end position="357"/>
    </location>
</feature>
<reference evidence="2" key="2">
    <citation type="submission" date="2019-06" db="EMBL/GenBank/DDBJ databases">
        <title>Genomics analysis of Aphanomyces spp. identifies a new class of oomycete effector associated with host adaptation.</title>
        <authorList>
            <person name="Gaulin E."/>
        </authorList>
    </citation>
    <scope>NUCLEOTIDE SEQUENCE</scope>
    <source>
        <strain evidence="2">CBS 578.67</strain>
    </source>
</reference>
<dbReference type="EMBL" id="CAADRA010000089">
    <property type="protein sequence ID" value="VFT78457.1"/>
    <property type="molecule type" value="Genomic_DNA"/>
</dbReference>
<dbReference type="AlphaFoldDB" id="A0A485K7E2"/>
<feature type="region of interest" description="Disordered" evidence="1">
    <location>
        <begin position="382"/>
        <end position="439"/>
    </location>
</feature>
<sequence>MKQRGYESPDASHAVQIMAALDAAVAAKCQEGQQLSLTATLDDGVLWELIQSALSRVEAANPNELQAKDAMQNSKKCQDTFGDVTTLVGEYTRDAPMHQVISKNLVSDYDGSRSPKTTIPRLAPLESPRVATLTECTPQSGAPQRHQTMLEHIFGTKNTKGSPKHENEQDLANDESPSSPTKEARILVGGLTNDNIALIARYIHLLGYGQALSVSTADETIALCQPQIDASCAIDVVVFVVGRDLDQAVPMLEILQALVGPHVIVVGSDPDNEAKTQSVARQCVERGATYFATLPIVFADLRHNMQRSLKSKRTKFAVARTKGSSTYSSVVDRRSSETATSDKNGQRTRSSWFNPNGTLPSLVAMVSKMSSNRKVVSTEIGAAKSMSRHPPALGQHFPRTSSFRAGHIDGQSKSPPPPLRRSSTQSKSMSPRRPQAVHK</sequence>
<evidence type="ECO:0000313" key="4">
    <source>
        <dbReference type="Proteomes" id="UP000332933"/>
    </source>
</evidence>
<accession>A0A485K7E2</accession>
<organism evidence="3 4">
    <name type="scientific">Aphanomyces stellatus</name>
    <dbReference type="NCBI Taxonomy" id="120398"/>
    <lineage>
        <taxon>Eukaryota</taxon>
        <taxon>Sar</taxon>
        <taxon>Stramenopiles</taxon>
        <taxon>Oomycota</taxon>
        <taxon>Saprolegniomycetes</taxon>
        <taxon>Saprolegniales</taxon>
        <taxon>Verrucalvaceae</taxon>
        <taxon>Aphanomyces</taxon>
    </lineage>
</organism>
<evidence type="ECO:0000256" key="1">
    <source>
        <dbReference type="SAM" id="MobiDB-lite"/>
    </source>
</evidence>
<proteinExistence type="predicted"/>
<evidence type="ECO:0000313" key="3">
    <source>
        <dbReference type="EMBL" id="VFT78457.1"/>
    </source>
</evidence>
<name>A0A485K7E2_9STRA</name>
<dbReference type="EMBL" id="VJMH01000089">
    <property type="protein sequence ID" value="KAF0719148.1"/>
    <property type="molecule type" value="Genomic_DNA"/>
</dbReference>